<proteinExistence type="predicted"/>
<evidence type="ECO:0000259" key="4">
    <source>
        <dbReference type="Pfam" id="PF26140"/>
    </source>
</evidence>
<evidence type="ECO:0008006" key="7">
    <source>
        <dbReference type="Google" id="ProtNLM"/>
    </source>
</evidence>
<name>A0A6A6QXV9_9PEZI</name>
<evidence type="ECO:0000313" key="5">
    <source>
        <dbReference type="EMBL" id="KAF2497049.1"/>
    </source>
</evidence>
<dbReference type="Pfam" id="PF26140">
    <property type="entry name" value="HEAT_URB1"/>
    <property type="match status" value="1"/>
</dbReference>
<evidence type="ECO:0000313" key="6">
    <source>
        <dbReference type="Proteomes" id="UP000799750"/>
    </source>
</evidence>
<dbReference type="GO" id="GO:0005730">
    <property type="term" value="C:nucleolus"/>
    <property type="evidence" value="ECO:0007669"/>
    <property type="project" value="TreeGrafter"/>
</dbReference>
<feature type="compositionally biased region" description="Polar residues" evidence="1">
    <location>
        <begin position="1136"/>
        <end position="1147"/>
    </location>
</feature>
<dbReference type="InterPro" id="IPR039844">
    <property type="entry name" value="URB1"/>
</dbReference>
<dbReference type="InterPro" id="IPR021714">
    <property type="entry name" value="URB1_N"/>
</dbReference>
<feature type="compositionally biased region" description="Basic and acidic residues" evidence="1">
    <location>
        <begin position="1"/>
        <end position="30"/>
    </location>
</feature>
<feature type="region of interest" description="Disordered" evidence="1">
    <location>
        <begin position="1"/>
        <end position="39"/>
    </location>
</feature>
<dbReference type="Proteomes" id="UP000799750">
    <property type="component" value="Unassembled WGS sequence"/>
</dbReference>
<feature type="region of interest" description="Disordered" evidence="1">
    <location>
        <begin position="1136"/>
        <end position="1158"/>
    </location>
</feature>
<dbReference type="PANTHER" id="PTHR13500">
    <property type="entry name" value="NUCLEOLAR PRERIBOSOMAL-ASSOCIATED PROTEIN 1"/>
    <property type="match status" value="1"/>
</dbReference>
<feature type="domain" description="URB1 central HEAT repeat" evidence="4">
    <location>
        <begin position="651"/>
        <end position="832"/>
    </location>
</feature>
<evidence type="ECO:0000256" key="1">
    <source>
        <dbReference type="SAM" id="MobiDB-lite"/>
    </source>
</evidence>
<reference evidence="5" key="1">
    <citation type="journal article" date="2020" name="Stud. Mycol.">
        <title>101 Dothideomycetes genomes: a test case for predicting lifestyles and emergence of pathogens.</title>
        <authorList>
            <person name="Haridas S."/>
            <person name="Albert R."/>
            <person name="Binder M."/>
            <person name="Bloem J."/>
            <person name="Labutti K."/>
            <person name="Salamov A."/>
            <person name="Andreopoulos B."/>
            <person name="Baker S."/>
            <person name="Barry K."/>
            <person name="Bills G."/>
            <person name="Bluhm B."/>
            <person name="Cannon C."/>
            <person name="Castanera R."/>
            <person name="Culley D."/>
            <person name="Daum C."/>
            <person name="Ezra D."/>
            <person name="Gonzalez J."/>
            <person name="Henrissat B."/>
            <person name="Kuo A."/>
            <person name="Liang C."/>
            <person name="Lipzen A."/>
            <person name="Lutzoni F."/>
            <person name="Magnuson J."/>
            <person name="Mondo S."/>
            <person name="Nolan M."/>
            <person name="Ohm R."/>
            <person name="Pangilinan J."/>
            <person name="Park H.-J."/>
            <person name="Ramirez L."/>
            <person name="Alfaro M."/>
            <person name="Sun H."/>
            <person name="Tritt A."/>
            <person name="Yoshinaga Y."/>
            <person name="Zwiers L.-H."/>
            <person name="Turgeon B."/>
            <person name="Goodwin S."/>
            <person name="Spatafora J."/>
            <person name="Crous P."/>
            <person name="Grigoriev I."/>
        </authorList>
    </citation>
    <scope>NUCLEOTIDE SEQUENCE</scope>
    <source>
        <strain evidence="5">CBS 269.34</strain>
    </source>
</reference>
<dbReference type="OrthoDB" id="72892at2759"/>
<dbReference type="InterPro" id="IPR032436">
    <property type="entry name" value="URB1_C"/>
</dbReference>
<gene>
    <name evidence="5" type="ORF">BU16DRAFT_549344</name>
</gene>
<evidence type="ECO:0000259" key="2">
    <source>
        <dbReference type="Pfam" id="PF11707"/>
    </source>
</evidence>
<keyword evidence="6" id="KW-1185">Reference proteome</keyword>
<dbReference type="SUPFAM" id="SSF48371">
    <property type="entry name" value="ARM repeat"/>
    <property type="match status" value="1"/>
</dbReference>
<dbReference type="AlphaFoldDB" id="A0A6A6QXV9"/>
<feature type="domain" description="URB1 C-terminal" evidence="3">
    <location>
        <begin position="910"/>
        <end position="1103"/>
    </location>
</feature>
<protein>
    <recommendedName>
        <fullName evidence="7">Ribosome biogenesis protein Urb1</fullName>
    </recommendedName>
</protein>
<sequence>MSKRTAVDAKVRGGSDERHLKRQRVEDPAAKHNPKPQPVEVASGRELQKLLVFSQDTAAELRNGVFTFKTLLDAILYPTDESDLPRKRGILREYLDLNKPKEATGHDSTFLPAIMQGWSYASETSFDQLLSGITAVLALLLRVLNKDLDLREYGLSLCKTILHPSHARLFNRSLSAISTKEHIIAPSLRLLTEVISFDGGALARQVFLKRDFVLDAKVLARNLSLAKDDSHGNQDARRPAIRTNAARYLLQNFKHQDEAAKTDLLKQGNVVRALFQYLWTDPPTLAVEILDVIKNHILLDKSISRKSKAHVLTDRNLASIASLYKSQPPAEPLPDRQKLPDVAAHEFLLLACTTTEMGIMLPSFGWYPPGMEKDDYEEFIGEKAGAIIDVGLESTERFSKKVPIRNTILADFAQGLRPYANVLEQELVTAIFKSSPELVADYFVKKASFAFDPKLTSTWIGYSAFLYSTIELPVPKFLGRKSEYGNTPPPVSIAIESLLPRPLSQAVLSRCMNQSSSLVSFFALRILIVAFQKLGNTLEEFKRASGVSGGSWDQASQQLHTVFCQRCPQMSVVISLFRKTSSSDVLQREAVTRLLRLYYEVLPQVALEEKFDVSVPLCKALAGGDVGEESAEDRYLRVLELEHLVQISRHSPNMRWWQKPESLGYSPFMSLLKLTADTANGGSYEGIKSLLTGIIRDHGFLQLETQPSALDALIASLQASTDFATGVQLEFLDECCNRFIKKPIKYQDDFDALATLEPSLTPHGPFSIILLTMIEQWAYKLKAQSAQDDVAVIGHWLPKFLYLLKKIGEDDGLLRLTVDAFGNASDKASQKAFNDCLRVENNEWADKFLLVGSTTSTDEAMVTSLDALTTSDQLAPVDLELPPKEDQNHPGLDRWRRKDLEEILEDRDVGELLLCLCSQHVGIRLQAVTNIKQLIAKIEAAENPDLDQLDLLLHEVVETSKGVAHAPLSYVAGVFAVHVVTILADPTHYMFPKVNKFLNKGPSWVVGKIPSYFAENTLRGEPEEDDGYYREVNWLLDFFIDALRTAEDMEIFRAKNIFERVLGFYSTPGCGFRTKEKILRLLFRAAAVGGSTTLITRSGVLSWIQGQVALKDGHQSMLRQLALRVWKTSDQQKVNEWSSGSAQTTVEQLARGQEERDS</sequence>
<dbReference type="InterPro" id="IPR016024">
    <property type="entry name" value="ARM-type_fold"/>
</dbReference>
<feature type="domain" description="URB1 N-terminal" evidence="2">
    <location>
        <begin position="112"/>
        <end position="462"/>
    </location>
</feature>
<dbReference type="Pfam" id="PF16201">
    <property type="entry name" value="NopRA1"/>
    <property type="match status" value="1"/>
</dbReference>
<organism evidence="5 6">
    <name type="scientific">Lophium mytilinum</name>
    <dbReference type="NCBI Taxonomy" id="390894"/>
    <lineage>
        <taxon>Eukaryota</taxon>
        <taxon>Fungi</taxon>
        <taxon>Dikarya</taxon>
        <taxon>Ascomycota</taxon>
        <taxon>Pezizomycotina</taxon>
        <taxon>Dothideomycetes</taxon>
        <taxon>Pleosporomycetidae</taxon>
        <taxon>Mytilinidiales</taxon>
        <taxon>Mytilinidiaceae</taxon>
        <taxon>Lophium</taxon>
    </lineage>
</organism>
<dbReference type="GO" id="GO:0000463">
    <property type="term" value="P:maturation of LSU-rRNA from tricistronic rRNA transcript (SSU-rRNA, 5.8S rRNA, LSU-rRNA)"/>
    <property type="evidence" value="ECO:0007669"/>
    <property type="project" value="TreeGrafter"/>
</dbReference>
<accession>A0A6A6QXV9</accession>
<dbReference type="InterPro" id="IPR059018">
    <property type="entry name" value="HEAT_URB1"/>
</dbReference>
<evidence type="ECO:0000259" key="3">
    <source>
        <dbReference type="Pfam" id="PF16201"/>
    </source>
</evidence>
<dbReference type="PANTHER" id="PTHR13500:SF0">
    <property type="entry name" value="NUCLEOLAR PRE-RIBOSOMAL-ASSOCIATED PROTEIN 1"/>
    <property type="match status" value="1"/>
</dbReference>
<dbReference type="EMBL" id="MU004187">
    <property type="protein sequence ID" value="KAF2497049.1"/>
    <property type="molecule type" value="Genomic_DNA"/>
</dbReference>
<dbReference type="Pfam" id="PF11707">
    <property type="entry name" value="Npa1"/>
    <property type="match status" value="1"/>
</dbReference>
<dbReference type="GO" id="GO:0000466">
    <property type="term" value="P:maturation of 5.8S rRNA from tricistronic rRNA transcript (SSU-rRNA, 5.8S rRNA, LSU-rRNA)"/>
    <property type="evidence" value="ECO:0007669"/>
    <property type="project" value="TreeGrafter"/>
</dbReference>